<dbReference type="InterPro" id="IPR051850">
    <property type="entry name" value="Polysacch_Lyase_4"/>
</dbReference>
<evidence type="ECO:0000256" key="1">
    <source>
        <dbReference type="ARBA" id="ARBA00022729"/>
    </source>
</evidence>
<dbReference type="CDD" id="cd10320">
    <property type="entry name" value="RGL4_N"/>
    <property type="match status" value="1"/>
</dbReference>
<organism evidence="4 5">
    <name type="scientific">Ceratopteris richardii</name>
    <name type="common">Triangle waterfern</name>
    <dbReference type="NCBI Taxonomy" id="49495"/>
    <lineage>
        <taxon>Eukaryota</taxon>
        <taxon>Viridiplantae</taxon>
        <taxon>Streptophyta</taxon>
        <taxon>Embryophyta</taxon>
        <taxon>Tracheophyta</taxon>
        <taxon>Polypodiopsida</taxon>
        <taxon>Polypodiidae</taxon>
        <taxon>Polypodiales</taxon>
        <taxon>Pteridineae</taxon>
        <taxon>Pteridaceae</taxon>
        <taxon>Parkerioideae</taxon>
        <taxon>Ceratopteris</taxon>
    </lineage>
</organism>
<dbReference type="Gene3D" id="2.60.120.260">
    <property type="entry name" value="Galactose-binding domain-like"/>
    <property type="match status" value="1"/>
</dbReference>
<dbReference type="OMA" id="INETRMG"/>
<dbReference type="PANTHER" id="PTHR32018">
    <property type="entry name" value="RHAMNOGALACTURONATE LYASE FAMILY PROTEIN"/>
    <property type="match status" value="1"/>
</dbReference>
<reference evidence="4" key="1">
    <citation type="submission" date="2021-08" db="EMBL/GenBank/DDBJ databases">
        <title>WGS assembly of Ceratopteris richardii.</title>
        <authorList>
            <person name="Marchant D.B."/>
            <person name="Chen G."/>
            <person name="Jenkins J."/>
            <person name="Shu S."/>
            <person name="Leebens-Mack J."/>
            <person name="Grimwood J."/>
            <person name="Schmutz J."/>
            <person name="Soltis P."/>
            <person name="Soltis D."/>
            <person name="Chen Z.-H."/>
        </authorList>
    </citation>
    <scope>NUCLEOTIDE SEQUENCE</scope>
    <source>
        <strain evidence="4">Whitten #5841</strain>
        <tissue evidence="4">Leaf</tissue>
    </source>
</reference>
<dbReference type="InterPro" id="IPR029413">
    <property type="entry name" value="RG-lyase_II"/>
</dbReference>
<dbReference type="Pfam" id="PF14686">
    <property type="entry name" value="fn3_3"/>
    <property type="match status" value="1"/>
</dbReference>
<feature type="domain" description="Rhamnogalacturonan lyase" evidence="3">
    <location>
        <begin position="360"/>
        <end position="426"/>
    </location>
</feature>
<gene>
    <name evidence="4" type="ORF">KP509_21G070000</name>
</gene>
<protein>
    <recommendedName>
        <fullName evidence="6">Rhamnogalacturonan endolyase</fullName>
    </recommendedName>
</protein>
<dbReference type="CDD" id="cd10316">
    <property type="entry name" value="RGL4_M"/>
    <property type="match status" value="1"/>
</dbReference>
<dbReference type="SUPFAM" id="SSF49452">
    <property type="entry name" value="Starch-binding domain-like"/>
    <property type="match status" value="1"/>
</dbReference>
<comment type="caution">
    <text evidence="4">The sequence shown here is derived from an EMBL/GenBank/DDBJ whole genome shotgun (WGS) entry which is preliminary data.</text>
</comment>
<keyword evidence="1" id="KW-0732">Signal</keyword>
<dbReference type="Pfam" id="PF14683">
    <property type="entry name" value="CBM-like"/>
    <property type="match status" value="1"/>
</dbReference>
<dbReference type="Gene3D" id="2.60.40.1120">
    <property type="entry name" value="Carboxypeptidase-like, regulatory domain"/>
    <property type="match status" value="1"/>
</dbReference>
<name>A0A8T2SCM0_CERRI</name>
<dbReference type="EMBL" id="CM035426">
    <property type="protein sequence ID" value="KAH7315901.1"/>
    <property type="molecule type" value="Genomic_DNA"/>
</dbReference>
<evidence type="ECO:0000313" key="4">
    <source>
        <dbReference type="EMBL" id="KAH7315901.1"/>
    </source>
</evidence>
<dbReference type="FunFam" id="2.60.40.1120:FF:000033">
    <property type="entry name" value="Rhamnogalacturonate lyase B"/>
    <property type="match status" value="1"/>
</dbReference>
<keyword evidence="5" id="KW-1185">Reference proteome</keyword>
<dbReference type="SUPFAM" id="SSF49785">
    <property type="entry name" value="Galactose-binding domain-like"/>
    <property type="match status" value="1"/>
</dbReference>
<accession>A0A8T2SCM0</accession>
<dbReference type="InterPro" id="IPR013784">
    <property type="entry name" value="Carb-bd-like_fold"/>
</dbReference>
<dbReference type="PANTHER" id="PTHR32018:SF1">
    <property type="entry name" value="RHAMNOGALACTURONAN ENDOLYASE"/>
    <property type="match status" value="1"/>
</dbReference>
<evidence type="ECO:0008006" key="6">
    <source>
        <dbReference type="Google" id="ProtNLM"/>
    </source>
</evidence>
<dbReference type="Pfam" id="PF06045">
    <property type="entry name" value="Rhamnogal_lyase"/>
    <property type="match status" value="1"/>
</dbReference>
<evidence type="ECO:0000259" key="2">
    <source>
        <dbReference type="Pfam" id="PF14683"/>
    </source>
</evidence>
<dbReference type="CDD" id="cd10317">
    <property type="entry name" value="RGL4_C"/>
    <property type="match status" value="1"/>
</dbReference>
<evidence type="ECO:0000313" key="5">
    <source>
        <dbReference type="Proteomes" id="UP000825935"/>
    </source>
</evidence>
<dbReference type="OrthoDB" id="2130367at2759"/>
<proteinExistence type="predicted"/>
<dbReference type="InterPro" id="IPR029411">
    <property type="entry name" value="RG-lyase_III"/>
</dbReference>
<dbReference type="InterPro" id="IPR014718">
    <property type="entry name" value="GH-type_carb-bd"/>
</dbReference>
<dbReference type="Proteomes" id="UP000825935">
    <property type="component" value="Chromosome 21"/>
</dbReference>
<dbReference type="GO" id="GO:0030246">
    <property type="term" value="F:carbohydrate binding"/>
    <property type="evidence" value="ECO:0007669"/>
    <property type="project" value="InterPro"/>
</dbReference>
<evidence type="ECO:0000259" key="3">
    <source>
        <dbReference type="Pfam" id="PF14686"/>
    </source>
</evidence>
<feature type="domain" description="Rhamnogalacturonan lyase" evidence="2">
    <location>
        <begin position="444"/>
        <end position="632"/>
    </location>
</feature>
<sequence>MVQVVLDNGILAVTLSKPGGLLTSLQYAGLDNLLEIANRETNRGCAAGRKGAQLERVTEYWDLNWNVPGEHDNFDVIYGDTYNVIQENANIVEVSFLRRYSTNHGSRMVPLNIDKRFALLRDNSGFYTYAIYERPSGWPDFNLNQTRIVFKLRKDKFCYMAMADTKQRFMPSPEDLMPNRCERLAYPEANLLRSPKNPEFTGEVDDKYQYSCDNRENRVHGWISMHSMIGFWIITASDEFKNGGILKQNLTSHAGPTCLSVFHSAHYAGEPLCAQFRNGETWTKVFGPIYVYLNSCLKNSSYSYLWDDAKRQMVSELNSWPYSWPSSPDYAKSYERSSVSGRLLVTDRYLSQATTCGSYAFLGLAMPGELGSWQTESKGYQFWTQADKNGVFTIRSVRTGEYNLYGWVPGILGDYQLQSIISISPGVMVNLGDLIFEPPRQGSTIWEIGVPDRTAAGFFVPEPNPRYVNRLFCNHLERFRHYGLWERYTEMYPSTDLIYTVGSSDWRKDWFFAHLCRIQQDGTLQPTTWQIRFDMDEVSSHGMYKLRLALAASSNAAVQIRFNDPDLYRPHFDTMQTGKDNAIARHGIHGLFHLFNIDVPSQLLRKGGNVLYLTQRKATSIFTGVMYDYIRLEAPPQ</sequence>
<dbReference type="AlphaFoldDB" id="A0A8T2SCM0"/>
<dbReference type="Gene3D" id="2.70.98.10">
    <property type="match status" value="1"/>
</dbReference>
<dbReference type="InterPro" id="IPR008979">
    <property type="entry name" value="Galactose-bd-like_sf"/>
</dbReference>
<dbReference type="InterPro" id="IPR010325">
    <property type="entry name" value="Rhamnogal_lyase"/>
</dbReference>